<name>A0A8J6THA8_9BACT</name>
<evidence type="ECO:0000259" key="1">
    <source>
        <dbReference type="Pfam" id="PF00149"/>
    </source>
</evidence>
<dbReference type="InterPro" id="IPR029052">
    <property type="entry name" value="Metallo-depent_PP-like"/>
</dbReference>
<organism evidence="2 3">
    <name type="scientific">Candidatus Desulfobia pelagia</name>
    <dbReference type="NCBI Taxonomy" id="2841692"/>
    <lineage>
        <taxon>Bacteria</taxon>
        <taxon>Pseudomonadati</taxon>
        <taxon>Thermodesulfobacteriota</taxon>
        <taxon>Desulfobulbia</taxon>
        <taxon>Desulfobulbales</taxon>
        <taxon>Desulfobulbaceae</taxon>
        <taxon>Candidatus Desulfobia</taxon>
    </lineage>
</organism>
<dbReference type="Gene3D" id="3.60.21.10">
    <property type="match status" value="1"/>
</dbReference>
<accession>A0A8J6THA8</accession>
<reference evidence="2 3" key="1">
    <citation type="submission" date="2020-08" db="EMBL/GenBank/DDBJ databases">
        <title>Bridging the membrane lipid divide: bacteria of the FCB group superphylum have the potential to synthesize archaeal ether lipids.</title>
        <authorList>
            <person name="Villanueva L."/>
            <person name="Von Meijenfeldt F.A.B."/>
            <person name="Westbye A.B."/>
            <person name="Yadav S."/>
            <person name="Hopmans E.C."/>
            <person name="Dutilh B.E."/>
            <person name="Sinninghe Damste J.S."/>
        </authorList>
    </citation>
    <scope>NUCLEOTIDE SEQUENCE [LARGE SCALE GENOMIC DNA]</scope>
    <source>
        <strain evidence="2">NIOZ-UU47</strain>
    </source>
</reference>
<proteinExistence type="predicted"/>
<evidence type="ECO:0000313" key="3">
    <source>
        <dbReference type="Proteomes" id="UP000614424"/>
    </source>
</evidence>
<dbReference type="GO" id="GO:0008803">
    <property type="term" value="F:bis(5'-nucleosyl)-tetraphosphatase (symmetrical) activity"/>
    <property type="evidence" value="ECO:0007669"/>
    <property type="project" value="TreeGrafter"/>
</dbReference>
<comment type="caution">
    <text evidence="2">The sequence shown here is derived from an EMBL/GenBank/DDBJ whole genome shotgun (WGS) entry which is preliminary data.</text>
</comment>
<dbReference type="CDD" id="cd00144">
    <property type="entry name" value="MPP_PPP_family"/>
    <property type="match status" value="1"/>
</dbReference>
<protein>
    <submittedName>
        <fullName evidence="2">Serine/threonine protein phosphatase</fullName>
    </submittedName>
</protein>
<dbReference type="InterPro" id="IPR006186">
    <property type="entry name" value="Ser/Thr-sp_prot-phosphatase"/>
</dbReference>
<dbReference type="AlphaFoldDB" id="A0A8J6THA8"/>
<dbReference type="InterPro" id="IPR050126">
    <property type="entry name" value="Ap4A_hydrolase"/>
</dbReference>
<dbReference type="SUPFAM" id="SSF56300">
    <property type="entry name" value="Metallo-dependent phosphatases"/>
    <property type="match status" value="1"/>
</dbReference>
<dbReference type="GO" id="GO:0016791">
    <property type="term" value="F:phosphatase activity"/>
    <property type="evidence" value="ECO:0007669"/>
    <property type="project" value="TreeGrafter"/>
</dbReference>
<sequence length="217" mass="24710">MSTKNRTYVIGDIHGCYDKLTDLLDKISPDSAHDTLVFLGDYIDRGPDSRKVVEKVLELQQTFPRVIPLMGNHEQMFLAALTGRENEFFLKMGGDATLASYGIKPPYNRRIASEIPLTHIHFLQNLLLLWEDERYIYVHAGLEPGVHLSQQSARWCCWARENFITTTYDYGKQVIFGHTPFDKPHIDPYKIGIDTGAVYGGELTCLVLPDMEFVTAK</sequence>
<feature type="domain" description="Calcineurin-like phosphoesterase" evidence="1">
    <location>
        <begin position="6"/>
        <end position="180"/>
    </location>
</feature>
<dbReference type="EMBL" id="JACNJZ010000205">
    <property type="protein sequence ID" value="MBC8318965.1"/>
    <property type="molecule type" value="Genomic_DNA"/>
</dbReference>
<gene>
    <name evidence="2" type="ORF">H8E41_13780</name>
</gene>
<evidence type="ECO:0000313" key="2">
    <source>
        <dbReference type="EMBL" id="MBC8318965.1"/>
    </source>
</evidence>
<dbReference type="PRINTS" id="PR00114">
    <property type="entry name" value="STPHPHTASE"/>
</dbReference>
<dbReference type="Pfam" id="PF00149">
    <property type="entry name" value="Metallophos"/>
    <property type="match status" value="1"/>
</dbReference>
<dbReference type="GO" id="GO:0005737">
    <property type="term" value="C:cytoplasm"/>
    <property type="evidence" value="ECO:0007669"/>
    <property type="project" value="TreeGrafter"/>
</dbReference>
<dbReference type="InterPro" id="IPR004843">
    <property type="entry name" value="Calcineurin-like_PHP"/>
</dbReference>
<dbReference type="GO" id="GO:0110154">
    <property type="term" value="P:RNA decapping"/>
    <property type="evidence" value="ECO:0007669"/>
    <property type="project" value="TreeGrafter"/>
</dbReference>
<dbReference type="Proteomes" id="UP000614424">
    <property type="component" value="Unassembled WGS sequence"/>
</dbReference>
<dbReference type="PANTHER" id="PTHR42850">
    <property type="entry name" value="METALLOPHOSPHOESTERASE"/>
    <property type="match status" value="1"/>
</dbReference>
<dbReference type="PANTHER" id="PTHR42850:SF4">
    <property type="entry name" value="ZINC-DEPENDENT ENDOPOLYPHOSPHATASE"/>
    <property type="match status" value="1"/>
</dbReference>